<dbReference type="InterPro" id="IPR036318">
    <property type="entry name" value="FAD-bd_PCMH-like_sf"/>
</dbReference>
<dbReference type="PANTHER" id="PTHR43762:SF1">
    <property type="entry name" value="D-ARABINONO-1,4-LACTONE OXIDASE"/>
    <property type="match status" value="1"/>
</dbReference>
<dbReference type="InterPro" id="IPR010031">
    <property type="entry name" value="FAD_lactone_oxidase-like"/>
</dbReference>
<dbReference type="Gene3D" id="3.30.43.10">
    <property type="entry name" value="Uridine Diphospho-n-acetylenolpyruvylglucosamine Reductase, domain 2"/>
    <property type="match status" value="1"/>
</dbReference>
<dbReference type="Pfam" id="PF04030">
    <property type="entry name" value="ALO"/>
    <property type="match status" value="1"/>
</dbReference>
<dbReference type="InterPro" id="IPR007173">
    <property type="entry name" value="ALO_C"/>
</dbReference>
<accession>A0AB39SNY7</accession>
<dbReference type="InterPro" id="IPR016171">
    <property type="entry name" value="Vanillyl_alc_oxidase_C-sub2"/>
</dbReference>
<dbReference type="InterPro" id="IPR016166">
    <property type="entry name" value="FAD-bd_PCMH"/>
</dbReference>
<dbReference type="InterPro" id="IPR016167">
    <property type="entry name" value="FAD-bd_PCMH_sub1"/>
</dbReference>
<evidence type="ECO:0000313" key="3">
    <source>
        <dbReference type="EMBL" id="XDQ69437.1"/>
    </source>
</evidence>
<dbReference type="GO" id="GO:0003885">
    <property type="term" value="F:D-arabinono-1,4-lactone oxidase activity"/>
    <property type="evidence" value="ECO:0007669"/>
    <property type="project" value="InterPro"/>
</dbReference>
<organism evidence="3">
    <name type="scientific">Streptomyces sp. R44</name>
    <dbReference type="NCBI Taxonomy" id="3238633"/>
    <lineage>
        <taxon>Bacteria</taxon>
        <taxon>Bacillati</taxon>
        <taxon>Actinomycetota</taxon>
        <taxon>Actinomycetes</taxon>
        <taxon>Kitasatosporales</taxon>
        <taxon>Streptomycetaceae</taxon>
        <taxon>Streptomyces</taxon>
    </lineage>
</organism>
<dbReference type="InterPro" id="IPR006094">
    <property type="entry name" value="Oxid_FAD_bind_N"/>
</dbReference>
<dbReference type="Gene3D" id="3.30.70.2520">
    <property type="match status" value="1"/>
</dbReference>
<dbReference type="PANTHER" id="PTHR43762">
    <property type="entry name" value="L-GULONOLACTONE OXIDASE"/>
    <property type="match status" value="1"/>
</dbReference>
<evidence type="ECO:0000256" key="1">
    <source>
        <dbReference type="ARBA" id="ARBA00023002"/>
    </source>
</evidence>
<dbReference type="EMBL" id="CP163444">
    <property type="protein sequence ID" value="XDQ69437.1"/>
    <property type="molecule type" value="Genomic_DNA"/>
</dbReference>
<feature type="domain" description="FAD-binding PCMH-type" evidence="2">
    <location>
        <begin position="12"/>
        <end position="182"/>
    </location>
</feature>
<sequence>MTSVWRNWAGNEQARPVRVLHPADATEVADAVRRAAADGHRVKAIGAGHSFSPVAVAPGVQLRLDRMAGLRSVDRDTGLVTVDAGMPLWRLNPLLAEHGLAMEILGDIDRQTVSGAISTGTHGSGTRFGGIATQVRALELVLADGSLVTCSPDERPELFAAARVGLGALGVITAVTLRCVPLFALHAHDAALPVAETLDRIHELADTNDHFEFFWFPHSTTTLTRRFRRQPADVPLKPIGAVARRLDETVSGLGFEGLNRLGTRYPGLIPPITRFAARAMSTREWSDLSYRIFASPRDVRFHEGEFAIPREHAVDALREIKRWIDTHDAKVSFPLEVRFAARDDIWLSTANGRDTCYIAFHQYHRMPYAPYFEACESILGAYGGRPHWGKMHGLDAERLRPRYPHFDDFTALRDTLDPTGVFANPYLDRVLGVGPGAKPVQSASGEDPSGFRR</sequence>
<dbReference type="GO" id="GO:0071949">
    <property type="term" value="F:FAD binding"/>
    <property type="evidence" value="ECO:0007669"/>
    <property type="project" value="InterPro"/>
</dbReference>
<dbReference type="AlphaFoldDB" id="A0AB39SNY7"/>
<name>A0AB39SNY7_9ACTN</name>
<keyword evidence="1" id="KW-0560">Oxidoreductase</keyword>
<dbReference type="PIRSF" id="PIRSF000136">
    <property type="entry name" value="LGO_GLO"/>
    <property type="match status" value="1"/>
</dbReference>
<protein>
    <submittedName>
        <fullName evidence="3">D-arabinono-1,4-lactone oxidase</fullName>
    </submittedName>
</protein>
<dbReference type="Pfam" id="PF01565">
    <property type="entry name" value="FAD_binding_4"/>
    <property type="match status" value="1"/>
</dbReference>
<dbReference type="GO" id="GO:0080049">
    <property type="term" value="F:L-gulono-1,4-lactone dehydrogenase activity"/>
    <property type="evidence" value="ECO:0007669"/>
    <property type="project" value="TreeGrafter"/>
</dbReference>
<dbReference type="GO" id="GO:0016020">
    <property type="term" value="C:membrane"/>
    <property type="evidence" value="ECO:0007669"/>
    <property type="project" value="InterPro"/>
</dbReference>
<dbReference type="InterPro" id="IPR016169">
    <property type="entry name" value="FAD-bd_PCMH_sub2"/>
</dbReference>
<gene>
    <name evidence="3" type="ORF">AB5J54_02410</name>
</gene>
<evidence type="ECO:0000259" key="2">
    <source>
        <dbReference type="PROSITE" id="PS51387"/>
    </source>
</evidence>
<dbReference type="Gene3D" id="1.10.45.10">
    <property type="entry name" value="Vanillyl-alcohol Oxidase, Chain A, domain 4"/>
    <property type="match status" value="1"/>
</dbReference>
<proteinExistence type="predicted"/>
<dbReference type="RefSeq" id="WP_369142178.1">
    <property type="nucleotide sequence ID" value="NZ_CP163444.1"/>
</dbReference>
<dbReference type="PROSITE" id="PS51387">
    <property type="entry name" value="FAD_PCMH"/>
    <property type="match status" value="1"/>
</dbReference>
<reference evidence="3" key="1">
    <citation type="submission" date="2024-07" db="EMBL/GenBank/DDBJ databases">
        <authorList>
            <person name="Yu S.T."/>
        </authorList>
    </citation>
    <scope>NUCLEOTIDE SEQUENCE</scope>
    <source>
        <strain evidence="3">R44</strain>
    </source>
</reference>
<dbReference type="SUPFAM" id="SSF56176">
    <property type="entry name" value="FAD-binding/transporter-associated domain-like"/>
    <property type="match status" value="1"/>
</dbReference>
<dbReference type="Gene3D" id="3.30.465.10">
    <property type="match status" value="1"/>
</dbReference>
<dbReference type="NCBIfam" id="TIGR01679">
    <property type="entry name" value="bact_FAD_ox"/>
    <property type="match status" value="1"/>
</dbReference>